<evidence type="ECO:0000313" key="1">
    <source>
        <dbReference type="EMBL" id="KAK9238973.1"/>
    </source>
</evidence>
<accession>A0ACC3T4Y2</accession>
<reference evidence="2" key="1">
    <citation type="journal article" date="2024" name="Front. Bioeng. Biotechnol.">
        <title>Genome-scale model development and genomic sequencing of the oleaginous clade Lipomyces.</title>
        <authorList>
            <person name="Czajka J.J."/>
            <person name="Han Y."/>
            <person name="Kim J."/>
            <person name="Mondo S.J."/>
            <person name="Hofstad B.A."/>
            <person name="Robles A."/>
            <person name="Haridas S."/>
            <person name="Riley R."/>
            <person name="LaButti K."/>
            <person name="Pangilinan J."/>
            <person name="Andreopoulos W."/>
            <person name="Lipzen A."/>
            <person name="Yan J."/>
            <person name="Wang M."/>
            <person name="Ng V."/>
            <person name="Grigoriev I.V."/>
            <person name="Spatafora J.W."/>
            <person name="Magnuson J.K."/>
            <person name="Baker S.E."/>
            <person name="Pomraning K.R."/>
        </authorList>
    </citation>
    <scope>NUCLEOTIDE SEQUENCE [LARGE SCALE GENOMIC DNA]</scope>
    <source>
        <strain evidence="2">CBS 7786</strain>
    </source>
</reference>
<gene>
    <name evidence="1" type="ORF">V1525DRAFT_418035</name>
</gene>
<sequence length="639" mass="68571">MKVLFLSHLLCFSFPLFASLLASINSGMQMFSAHAFNPFVLNPENDGGSSVFWKRGSPQAPNNYTPSVVDCPSTKPSIRNASQLSQNETSWLYIRRNNTIGPLRDLLVRSNITGFDVNNYINNVSRNGSLLPNIGIAVSGGGYRALMNGAGAVAAFDNRTAHSTSKGELGGLLQASTYIAGLSGGSWLVGSLYANNLSTIQSILNTKPATSSLWQFENSVIKGPSTLSASQYWGGMARDVKDKEQAGYNTTITDYWGRGLSYQLVNTSDGGVAYTYSSIADDPFLKAGNAPLPIIIADERPPGQLLIPGNATIFEFNPWEMGTFDPTTFAFSPVRYVGSNFSGGSLAVNGSCVRGYDNIGFVMGTSSSLFNQAFLTLNASSGPSQPVANAISNILQNIGENNQDIAAWPNPFYHYANDTNQNAQTTLLTLVDGGEDLQNIPLHPLIQPLRHVDVIFAIDSSADTDTKWPNGTSLVATYQRSQNSALENGTGFPSIPDQNTFLNLGLNSRPTFFGCNASNLTSPSPLIVYIPNSPYSYLSNVSTFQLSYNNTERNAIVQNGYDVATMGNGTQDAQWPTCVGCAILARSFNHTGTAVPSACVQCFQKFCWDGTVNSSTPAPYEPTLAVKRSAAKPIEPSST</sequence>
<protein>
    <submittedName>
        <fullName evidence="1">Lysophospholipase catalytic domain-containing protein</fullName>
    </submittedName>
</protein>
<dbReference type="Proteomes" id="UP001433508">
    <property type="component" value="Unassembled WGS sequence"/>
</dbReference>
<comment type="caution">
    <text evidence="1">The sequence shown here is derived from an EMBL/GenBank/DDBJ whole genome shotgun (WGS) entry which is preliminary data.</text>
</comment>
<organism evidence="1 2">
    <name type="scientific">Lipomyces kononenkoae</name>
    <name type="common">Yeast</name>
    <dbReference type="NCBI Taxonomy" id="34357"/>
    <lineage>
        <taxon>Eukaryota</taxon>
        <taxon>Fungi</taxon>
        <taxon>Dikarya</taxon>
        <taxon>Ascomycota</taxon>
        <taxon>Saccharomycotina</taxon>
        <taxon>Lipomycetes</taxon>
        <taxon>Lipomycetales</taxon>
        <taxon>Lipomycetaceae</taxon>
        <taxon>Lipomyces</taxon>
    </lineage>
</organism>
<name>A0ACC3T4Y2_LIPKO</name>
<evidence type="ECO:0000313" key="2">
    <source>
        <dbReference type="Proteomes" id="UP001433508"/>
    </source>
</evidence>
<proteinExistence type="predicted"/>
<dbReference type="EMBL" id="MU971350">
    <property type="protein sequence ID" value="KAK9238973.1"/>
    <property type="molecule type" value="Genomic_DNA"/>
</dbReference>
<keyword evidence="2" id="KW-1185">Reference proteome</keyword>